<dbReference type="GO" id="GO:0016787">
    <property type="term" value="F:hydrolase activity"/>
    <property type="evidence" value="ECO:0007669"/>
    <property type="project" value="InterPro"/>
</dbReference>
<evidence type="ECO:0000259" key="3">
    <source>
        <dbReference type="Pfam" id="PF16371"/>
    </source>
</evidence>
<name>A0A1M7Z7Q0_9BACT</name>
<dbReference type="InterPro" id="IPR013783">
    <property type="entry name" value="Ig-like_fold"/>
</dbReference>
<dbReference type="InterPro" id="IPR029052">
    <property type="entry name" value="Metallo-depent_PP-like"/>
</dbReference>
<dbReference type="Proteomes" id="UP000184609">
    <property type="component" value="Unassembled WGS sequence"/>
</dbReference>
<protein>
    <submittedName>
        <fullName evidence="4">Calcineurin-like phosphoesterase</fullName>
    </submittedName>
</protein>
<dbReference type="SUPFAM" id="SSF56300">
    <property type="entry name" value="Metallo-dependent phosphatases"/>
    <property type="match status" value="1"/>
</dbReference>
<sequence>MGLTPISNSIYNQVLAACMIGLLLFLTSMNPVQAQLQARGYVYEDLNKNRIQDPNEKGIPNVSVSNGVDVVQTDSKGFYELPISEDVMIFVIKPSHFQVPVNDLNQPQFHYIHKPKGSPQLLHPGVSPTGALPDWVNFGLFPNPEPNNFTALLFGDPQPDELEDVHSFEKAIVSELKGNSGALFGVSLGDLGKLDLWPAYNKAVAKVGIPWYNVFGNHDMNSDGGQDQLSDETFERTYGPPNYSFNLAEVHFIMLDDVIFPDPRGEGSYYGGLRPDILEFIKNDLQFVPKDKLVVLGFHIPLAQFEEPDPFRVEDRLALFDLLKDYPHTLSISGHTHSQNHHFYTEEEGWKGKGFHHHYNPGAVSGDVYKGPRDKYGTPAAFMRDGTPKGYAFLNIEGNTYSYEYKSSGESEDYKMSIHIPKIVPQAKKYRGEIVVNFFQGSPRDKVEFRVDDGEWLELKLTPKMDKYLLELEYEWDNAKQLPGGTRLSTPLISNHIWSKQMPSHYSLGEHVLEVRVTDWLGREYRAIESFEMVPDHGKYGF</sequence>
<dbReference type="PANTHER" id="PTHR43143:SF6">
    <property type="entry name" value="BLL3016 PROTEIN"/>
    <property type="match status" value="1"/>
</dbReference>
<feature type="domain" description="Calcineurin-like phosphoesterase C-terminal" evidence="2">
    <location>
        <begin position="359"/>
        <end position="525"/>
    </location>
</feature>
<feature type="domain" description="Calcineurin-like phosphoesterase" evidence="1">
    <location>
        <begin position="153"/>
        <end position="338"/>
    </location>
</feature>
<evidence type="ECO:0000313" key="5">
    <source>
        <dbReference type="Proteomes" id="UP000184609"/>
    </source>
</evidence>
<dbReference type="STRING" id="1073327.SAMN04488108_1141"/>
<dbReference type="Pfam" id="PF16370">
    <property type="entry name" value="MetallophosC"/>
    <property type="match status" value="1"/>
</dbReference>
<dbReference type="Pfam" id="PF16371">
    <property type="entry name" value="MetallophosN"/>
    <property type="match status" value="1"/>
</dbReference>
<dbReference type="RefSeq" id="WP_243839703.1">
    <property type="nucleotide sequence ID" value="NZ_FRXN01000001.1"/>
</dbReference>
<dbReference type="Gene3D" id="2.60.40.10">
    <property type="entry name" value="Immunoglobulins"/>
    <property type="match status" value="1"/>
</dbReference>
<evidence type="ECO:0000313" key="4">
    <source>
        <dbReference type="EMBL" id="SHO60957.1"/>
    </source>
</evidence>
<dbReference type="Pfam" id="PF00149">
    <property type="entry name" value="Metallophos"/>
    <property type="match status" value="1"/>
</dbReference>
<dbReference type="InterPro" id="IPR032285">
    <property type="entry name" value="Metallophos_N"/>
</dbReference>
<dbReference type="AlphaFoldDB" id="A0A1M7Z7Q0"/>
<dbReference type="Gene3D" id="3.60.21.10">
    <property type="match status" value="1"/>
</dbReference>
<accession>A0A1M7Z7Q0</accession>
<feature type="domain" description="Calcineurin-like phosphoesterase N-terminal" evidence="3">
    <location>
        <begin position="54"/>
        <end position="115"/>
    </location>
</feature>
<dbReference type="InterPro" id="IPR032288">
    <property type="entry name" value="Metallophos_C"/>
</dbReference>
<proteinExistence type="predicted"/>
<keyword evidence="5" id="KW-1185">Reference proteome</keyword>
<dbReference type="InterPro" id="IPR004843">
    <property type="entry name" value="Calcineurin-like_PHP"/>
</dbReference>
<gene>
    <name evidence="4" type="ORF">SAMN04488108_1141</name>
</gene>
<dbReference type="SUPFAM" id="SSF117074">
    <property type="entry name" value="Hypothetical protein PA1324"/>
    <property type="match status" value="1"/>
</dbReference>
<reference evidence="5" key="1">
    <citation type="submission" date="2016-12" db="EMBL/GenBank/DDBJ databases">
        <authorList>
            <person name="Varghese N."/>
            <person name="Submissions S."/>
        </authorList>
    </citation>
    <scope>NUCLEOTIDE SEQUENCE [LARGE SCALE GENOMIC DNA]</scope>
    <source>
        <strain evidence="5">DSM 25035</strain>
    </source>
</reference>
<dbReference type="CDD" id="cd00838">
    <property type="entry name" value="MPP_superfamily"/>
    <property type="match status" value="1"/>
</dbReference>
<evidence type="ECO:0000259" key="1">
    <source>
        <dbReference type="Pfam" id="PF00149"/>
    </source>
</evidence>
<dbReference type="EMBL" id="FRXN01000001">
    <property type="protein sequence ID" value="SHO60957.1"/>
    <property type="molecule type" value="Genomic_DNA"/>
</dbReference>
<organism evidence="4 5">
    <name type="scientific">Algoriphagus zhangzhouensis</name>
    <dbReference type="NCBI Taxonomy" id="1073327"/>
    <lineage>
        <taxon>Bacteria</taxon>
        <taxon>Pseudomonadati</taxon>
        <taxon>Bacteroidota</taxon>
        <taxon>Cytophagia</taxon>
        <taxon>Cytophagales</taxon>
        <taxon>Cyclobacteriaceae</taxon>
        <taxon>Algoriphagus</taxon>
    </lineage>
</organism>
<dbReference type="InterPro" id="IPR051918">
    <property type="entry name" value="STPP_CPPED1"/>
</dbReference>
<evidence type="ECO:0000259" key="2">
    <source>
        <dbReference type="Pfam" id="PF16370"/>
    </source>
</evidence>
<dbReference type="PANTHER" id="PTHR43143">
    <property type="entry name" value="METALLOPHOSPHOESTERASE, CALCINEURIN SUPERFAMILY"/>
    <property type="match status" value="1"/>
</dbReference>